<evidence type="ECO:0000313" key="2">
    <source>
        <dbReference type="WBParaSite" id="JU765_v2.g15955.t1"/>
    </source>
</evidence>
<evidence type="ECO:0000313" key="1">
    <source>
        <dbReference type="Proteomes" id="UP000887576"/>
    </source>
</evidence>
<sequence>MEANKKLQEHLQDEIDYMKTKLKIKEITWAINWDQSYMRRCLTNIHHMIKHSSNDEKLRILQAMENSELIFGRGSFICCDGSLQFGADDVPEKWQKVCLEAAVRRLESKTFEQLSGYTKELFGGNIELFNDPKENLLKVIGQLQSIIVR</sequence>
<protein>
    <submittedName>
        <fullName evidence="2">DUF4461 domain-containing protein</fullName>
    </submittedName>
</protein>
<accession>A0AC34QFX1</accession>
<name>A0AC34QFX1_9BILA</name>
<organism evidence="1 2">
    <name type="scientific">Panagrolaimus sp. JU765</name>
    <dbReference type="NCBI Taxonomy" id="591449"/>
    <lineage>
        <taxon>Eukaryota</taxon>
        <taxon>Metazoa</taxon>
        <taxon>Ecdysozoa</taxon>
        <taxon>Nematoda</taxon>
        <taxon>Chromadorea</taxon>
        <taxon>Rhabditida</taxon>
        <taxon>Tylenchina</taxon>
        <taxon>Panagrolaimomorpha</taxon>
        <taxon>Panagrolaimoidea</taxon>
        <taxon>Panagrolaimidae</taxon>
        <taxon>Panagrolaimus</taxon>
    </lineage>
</organism>
<dbReference type="Proteomes" id="UP000887576">
    <property type="component" value="Unplaced"/>
</dbReference>
<reference evidence="2" key="1">
    <citation type="submission" date="2022-11" db="UniProtKB">
        <authorList>
            <consortium name="WormBaseParasite"/>
        </authorList>
    </citation>
    <scope>IDENTIFICATION</scope>
</reference>
<proteinExistence type="predicted"/>
<dbReference type="WBParaSite" id="JU765_v2.g15955.t1">
    <property type="protein sequence ID" value="JU765_v2.g15955.t1"/>
    <property type="gene ID" value="JU765_v2.g15955"/>
</dbReference>